<dbReference type="RefSeq" id="WP_207165146.1">
    <property type="nucleotide sequence ID" value="NZ_CP071382.1"/>
</dbReference>
<evidence type="ECO:0000313" key="11">
    <source>
        <dbReference type="Proteomes" id="UP000663651"/>
    </source>
</evidence>
<dbReference type="InterPro" id="IPR035890">
    <property type="entry name" value="Anti-sigma-28_factor_FlgM_sf"/>
</dbReference>
<evidence type="ECO:0000256" key="1">
    <source>
        <dbReference type="ARBA" id="ARBA00005322"/>
    </source>
</evidence>
<keyword evidence="11" id="KW-1185">Reference proteome</keyword>
<evidence type="ECO:0000259" key="9">
    <source>
        <dbReference type="Pfam" id="PF04316"/>
    </source>
</evidence>
<organism evidence="10 11">
    <name type="scientific">Geobacter benzoatilyticus</name>
    <dbReference type="NCBI Taxonomy" id="2815309"/>
    <lineage>
        <taxon>Bacteria</taxon>
        <taxon>Pseudomonadati</taxon>
        <taxon>Thermodesulfobacteriota</taxon>
        <taxon>Desulfuromonadia</taxon>
        <taxon>Geobacterales</taxon>
        <taxon>Geobacteraceae</taxon>
        <taxon>Geobacter</taxon>
    </lineage>
</organism>
<protein>
    <recommendedName>
        <fullName evidence="2">Negative regulator of flagellin synthesis</fullName>
    </recommendedName>
    <alternativeName>
        <fullName evidence="8">Anti-sigma-28 factor</fullName>
    </alternativeName>
</protein>
<evidence type="ECO:0000313" key="10">
    <source>
        <dbReference type="EMBL" id="QSV47160.1"/>
    </source>
</evidence>
<feature type="domain" description="Anti-sigma-28 factor FlgM C-terminal" evidence="9">
    <location>
        <begin position="40"/>
        <end position="93"/>
    </location>
</feature>
<dbReference type="SUPFAM" id="SSF101498">
    <property type="entry name" value="Anti-sigma factor FlgM"/>
    <property type="match status" value="1"/>
</dbReference>
<evidence type="ECO:0000256" key="5">
    <source>
        <dbReference type="ARBA" id="ARBA00023015"/>
    </source>
</evidence>
<evidence type="ECO:0000256" key="3">
    <source>
        <dbReference type="ARBA" id="ARBA00022491"/>
    </source>
</evidence>
<dbReference type="EMBL" id="CP071382">
    <property type="protein sequence ID" value="QSV47160.1"/>
    <property type="molecule type" value="Genomic_DNA"/>
</dbReference>
<dbReference type="NCBIfam" id="TIGR03824">
    <property type="entry name" value="FlgM_jcvi"/>
    <property type="match status" value="1"/>
</dbReference>
<dbReference type="Pfam" id="PF04316">
    <property type="entry name" value="FlgM"/>
    <property type="match status" value="1"/>
</dbReference>
<gene>
    <name evidence="10" type="primary">flgM</name>
    <name evidence="10" type="ORF">JZM60_07845</name>
</gene>
<proteinExistence type="inferred from homology"/>
<keyword evidence="10" id="KW-0969">Cilium</keyword>
<sequence>MTITNDIVSLSSTAALRSPDVEKKAAAVPSTAAASVSASDRVELSLGKMQVERLKQVAPAEETVRADRVAAIKQQVADGTYQVDSRLVAGKMLALFR</sequence>
<keyword evidence="10" id="KW-0966">Cell projection</keyword>
<dbReference type="InterPro" id="IPR007412">
    <property type="entry name" value="FlgM"/>
</dbReference>
<keyword evidence="4" id="KW-1005">Bacterial flagellum biogenesis</keyword>
<reference evidence="10 11" key="1">
    <citation type="submission" date="2021-03" db="EMBL/GenBank/DDBJ databases">
        <title>Geobacter metallireducens gen. nov. sp. nov., a microorganism capable of coupling the complete oxidation of organic compounds to the reduction of iron and other metals.</title>
        <authorList>
            <person name="Li Y."/>
        </authorList>
    </citation>
    <scope>NUCLEOTIDE SEQUENCE [LARGE SCALE GENOMIC DNA]</scope>
    <source>
        <strain evidence="10 11">Jerry-YX</strain>
    </source>
</reference>
<keyword evidence="3" id="KW-0678">Repressor</keyword>
<evidence type="ECO:0000256" key="4">
    <source>
        <dbReference type="ARBA" id="ARBA00022795"/>
    </source>
</evidence>
<evidence type="ECO:0000256" key="7">
    <source>
        <dbReference type="ARBA" id="ARBA00024739"/>
    </source>
</evidence>
<comment type="function">
    <text evidence="7">Responsible for the coupling of flagellin expression to flagellar assembly by preventing expression of the flagellin genes when a component of the middle class of proteins is defective. It negatively regulates flagellar genes by inhibiting the activity of FliA by directly binding to FliA.</text>
</comment>
<dbReference type="InterPro" id="IPR031316">
    <property type="entry name" value="FlgM_C"/>
</dbReference>
<keyword evidence="6" id="KW-0804">Transcription</keyword>
<keyword evidence="5" id="KW-0805">Transcription regulation</keyword>
<evidence type="ECO:0000256" key="6">
    <source>
        <dbReference type="ARBA" id="ARBA00023163"/>
    </source>
</evidence>
<name>A0ABX7Q859_9BACT</name>
<evidence type="ECO:0000256" key="2">
    <source>
        <dbReference type="ARBA" id="ARBA00017823"/>
    </source>
</evidence>
<accession>A0ABX7Q859</accession>
<comment type="similarity">
    <text evidence="1">Belongs to the FlgM family.</text>
</comment>
<evidence type="ECO:0000256" key="8">
    <source>
        <dbReference type="ARBA" id="ARBA00030117"/>
    </source>
</evidence>
<keyword evidence="10" id="KW-0282">Flagellum</keyword>
<dbReference type="Proteomes" id="UP000663651">
    <property type="component" value="Chromosome"/>
</dbReference>